<organism evidence="5">
    <name type="scientific">hydrothermal vent metagenome</name>
    <dbReference type="NCBI Taxonomy" id="652676"/>
    <lineage>
        <taxon>unclassified sequences</taxon>
        <taxon>metagenomes</taxon>
        <taxon>ecological metagenomes</taxon>
    </lineage>
</organism>
<dbReference type="AlphaFoldDB" id="A0A3B1E8W0"/>
<dbReference type="Gene3D" id="3.20.20.80">
    <property type="entry name" value="Glycosidases"/>
    <property type="match status" value="1"/>
</dbReference>
<gene>
    <name evidence="5" type="ORF">MNBD_PLANCTO02-2888</name>
</gene>
<keyword evidence="5" id="KW-0858">Xylan degradation</keyword>
<evidence type="ECO:0000256" key="1">
    <source>
        <dbReference type="ARBA" id="ARBA00022801"/>
    </source>
</evidence>
<dbReference type="EMBL" id="UOGL01000631">
    <property type="protein sequence ID" value="VAX42187.1"/>
    <property type="molecule type" value="Genomic_DNA"/>
</dbReference>
<sequence>GSGRLHLSYPVEGFGSPLLCTSSLREQEEPYLLSLELARGKIAQVRDQISEWDIAQKEICKKARIACREAQQHFAFAASHQNQFDAACEAAELALQKACLAADFLVQCYAHHEISVTQQQTHHPLALFAGSMGDFAPDETWGEQFRQVFHQANVPLSWKEIETKQGKRCWDIADAQVEWCMQHRLLMRGGPLLDFSPEGLPSWLENWSDDLTNLQSLICDYIESAISRYFGKIRTWEVCARGNTGGALGLSEEARLTLVAHTLEVARRVNDEIQLVIGINQPWGEYQAREKHYLAPLQFVDALLRSGVGLSAVNLELPIGYEAGGCANRGLLDFSRMLDLWSCLGIPLHVTLAVPSCSSADLFARSKGDVNNNQWRDGWTNETQAEWIQHYLPLLIAKPAVVSVEWAHFSDAQPHCFPHAGLLQSDGKPKPAYHFLVDYKNKS</sequence>
<dbReference type="Pfam" id="PF00331">
    <property type="entry name" value="Glyco_hydro_10"/>
    <property type="match status" value="1"/>
</dbReference>
<feature type="domain" description="GH10" evidence="4">
    <location>
        <begin position="156"/>
        <end position="239"/>
    </location>
</feature>
<keyword evidence="5" id="KW-0326">Glycosidase</keyword>
<keyword evidence="3" id="KW-0624">Polysaccharide degradation</keyword>
<evidence type="ECO:0000259" key="4">
    <source>
        <dbReference type="Pfam" id="PF00331"/>
    </source>
</evidence>
<evidence type="ECO:0000313" key="5">
    <source>
        <dbReference type="EMBL" id="VAX42187.1"/>
    </source>
</evidence>
<dbReference type="EC" id="3.2.1.8" evidence="5"/>
<dbReference type="SUPFAM" id="SSF51445">
    <property type="entry name" value="(Trans)glycosidases"/>
    <property type="match status" value="1"/>
</dbReference>
<accession>A0A3B1E8W0</accession>
<evidence type="ECO:0000256" key="3">
    <source>
        <dbReference type="ARBA" id="ARBA00023326"/>
    </source>
</evidence>
<keyword evidence="1 5" id="KW-0378">Hydrolase</keyword>
<dbReference type="InterPro" id="IPR001000">
    <property type="entry name" value="GH10_dom"/>
</dbReference>
<feature type="non-terminal residue" evidence="5">
    <location>
        <position position="1"/>
    </location>
</feature>
<reference evidence="5" key="1">
    <citation type="submission" date="2018-06" db="EMBL/GenBank/DDBJ databases">
        <authorList>
            <person name="Zhirakovskaya E."/>
        </authorList>
    </citation>
    <scope>NUCLEOTIDE SEQUENCE</scope>
</reference>
<proteinExistence type="predicted"/>
<dbReference type="InterPro" id="IPR017853">
    <property type="entry name" value="GH"/>
</dbReference>
<dbReference type="GO" id="GO:0045493">
    <property type="term" value="P:xylan catabolic process"/>
    <property type="evidence" value="ECO:0007669"/>
    <property type="project" value="UniProtKB-KW"/>
</dbReference>
<evidence type="ECO:0000256" key="2">
    <source>
        <dbReference type="ARBA" id="ARBA00023277"/>
    </source>
</evidence>
<name>A0A3B1E8W0_9ZZZZ</name>
<keyword evidence="2" id="KW-0119">Carbohydrate metabolism</keyword>
<dbReference type="GO" id="GO:0031176">
    <property type="term" value="F:endo-1,4-beta-xylanase activity"/>
    <property type="evidence" value="ECO:0007669"/>
    <property type="project" value="UniProtKB-EC"/>
</dbReference>
<protein>
    <submittedName>
        <fullName evidence="5">Endo-1,4-beta-xylanase A</fullName>
        <ecNumber evidence="5">3.2.1.8</ecNumber>
    </submittedName>
</protein>